<keyword evidence="13" id="KW-1185">Reference proteome</keyword>
<dbReference type="Pfam" id="PF21226">
    <property type="entry name" value="MalQ_N"/>
    <property type="match status" value="1"/>
</dbReference>
<organism evidence="12 13">
    <name type="scientific">Schaalia naturae</name>
    <dbReference type="NCBI Taxonomy" id="635203"/>
    <lineage>
        <taxon>Bacteria</taxon>
        <taxon>Bacillati</taxon>
        <taxon>Actinomycetota</taxon>
        <taxon>Actinomycetes</taxon>
        <taxon>Actinomycetales</taxon>
        <taxon>Actinomycetaceae</taxon>
        <taxon>Schaalia</taxon>
    </lineage>
</organism>
<protein>
    <recommendedName>
        <fullName evidence="4 10">4-alpha-glucanotransferase</fullName>
        <ecNumber evidence="3 10">2.4.1.25</ecNumber>
    </recommendedName>
    <alternativeName>
        <fullName evidence="8 10">Amylomaltase</fullName>
    </alternativeName>
    <alternativeName>
        <fullName evidence="9 10">Disproportionating enzyme</fullName>
    </alternativeName>
</protein>
<sequence length="716" mass="78891">MGGSAPAAGDMESLRRLAESNGVATGFWDWYGRRRDVSADSLLAVLEALDVPVGRGSTVDEVRAALARAEDGEWRSTLPDCIVVRQGSAREIPVHVPHGDWVRVSYVLEDGSRGDLVQLGRWVPPREIDGHLVGRATMLVPDWLPLGWHRLVATVEGGSEHCAPLIVVPERLEPAALSDGLRHWGVSAQMYSVRSRGSWGIGDAVDLADLAALCADHGADFLLINPVHASSPALPMERSPYLPVTRRWVNPLYIRPEAVEEYAALPDDQRRRVEELRQAARGPEESPLIDRDRVWGAKREALELLYRVPRSYHRESEFRAFAARGGPDLEGFALWCALVERAGEDGLSPDCARADAPGVGPARVEASDRIEFWMWCQWIVGLQMGDAQRVCTGLGMGIGIMGDLAVGVHRNGSETWAEPGMFARSMSVGAPPDMYSQQGQDWSQPPWSPRALARSGYRPLRDMVRAALAHAGAVRLDHILGLFRLWWIPRGTPAAQGTYVSYDHEAMVGVVLLEAQRAGAAVIGEDLGTVEPWVRGYLADRGVLGTSVLWFEKEGSGWPLHADRYRRDVLATVTTHDLPPTAGYLDGVQTTLRDRLGLLVDDVETVRAADRVERERMLQRLREYGLIGADQAEPSTRQVVEALHRYIVRTPSRLVAASLVDAVGDTRPQNLPGTNREYPNWCMPLCDAQGREVALEDLPSDPRLTALFDIMGQVRA</sequence>
<keyword evidence="5 10" id="KW-0328">Glycosyltransferase</keyword>
<name>A0ABW2SKP7_9ACTO</name>
<proteinExistence type="inferred from homology"/>
<dbReference type="InterPro" id="IPR017853">
    <property type="entry name" value="GH"/>
</dbReference>
<reference evidence="13" key="1">
    <citation type="journal article" date="2019" name="Int. J. Syst. Evol. Microbiol.">
        <title>The Global Catalogue of Microorganisms (GCM) 10K type strain sequencing project: providing services to taxonomists for standard genome sequencing and annotation.</title>
        <authorList>
            <consortium name="The Broad Institute Genomics Platform"/>
            <consortium name="The Broad Institute Genome Sequencing Center for Infectious Disease"/>
            <person name="Wu L."/>
            <person name="Ma J."/>
        </authorList>
    </citation>
    <scope>NUCLEOTIDE SEQUENCE [LARGE SCALE GENOMIC DNA]</scope>
    <source>
        <strain evidence="13">CCUG 56698</strain>
    </source>
</reference>
<evidence type="ECO:0000313" key="13">
    <source>
        <dbReference type="Proteomes" id="UP001596527"/>
    </source>
</evidence>
<comment type="similarity">
    <text evidence="2 10">Belongs to the disproportionating enzyme family.</text>
</comment>
<evidence type="ECO:0000313" key="12">
    <source>
        <dbReference type="EMBL" id="MFC7580657.1"/>
    </source>
</evidence>
<keyword evidence="6 10" id="KW-0808">Transferase</keyword>
<dbReference type="RefSeq" id="WP_380972919.1">
    <property type="nucleotide sequence ID" value="NZ_JBHTEF010000001.1"/>
</dbReference>
<dbReference type="GO" id="GO:0004134">
    <property type="term" value="F:4-alpha-glucanotransferase activity"/>
    <property type="evidence" value="ECO:0007669"/>
    <property type="project" value="UniProtKB-EC"/>
</dbReference>
<evidence type="ECO:0000256" key="7">
    <source>
        <dbReference type="ARBA" id="ARBA00023277"/>
    </source>
</evidence>
<gene>
    <name evidence="12" type="primary">malQ</name>
    <name evidence="12" type="ORF">ACFQWG_05465</name>
</gene>
<dbReference type="EC" id="2.4.1.25" evidence="3 10"/>
<evidence type="ECO:0000256" key="9">
    <source>
        <dbReference type="ARBA" id="ARBA00031501"/>
    </source>
</evidence>
<evidence type="ECO:0000256" key="10">
    <source>
        <dbReference type="RuleBase" id="RU361207"/>
    </source>
</evidence>
<evidence type="ECO:0000256" key="1">
    <source>
        <dbReference type="ARBA" id="ARBA00000439"/>
    </source>
</evidence>
<evidence type="ECO:0000256" key="6">
    <source>
        <dbReference type="ARBA" id="ARBA00022679"/>
    </source>
</evidence>
<dbReference type="NCBIfam" id="TIGR00217">
    <property type="entry name" value="malQ"/>
    <property type="match status" value="1"/>
</dbReference>
<dbReference type="Gene3D" id="3.20.20.80">
    <property type="entry name" value="Glycosidases"/>
    <property type="match status" value="1"/>
</dbReference>
<dbReference type="PANTHER" id="PTHR32438">
    <property type="entry name" value="4-ALPHA-GLUCANOTRANSFERASE DPE1, CHLOROPLASTIC/AMYLOPLASTIC"/>
    <property type="match status" value="1"/>
</dbReference>
<keyword evidence="7 10" id="KW-0119">Carbohydrate metabolism</keyword>
<dbReference type="EMBL" id="JBHTEF010000001">
    <property type="protein sequence ID" value="MFC7580657.1"/>
    <property type="molecule type" value="Genomic_DNA"/>
</dbReference>
<evidence type="ECO:0000256" key="4">
    <source>
        <dbReference type="ARBA" id="ARBA00020295"/>
    </source>
</evidence>
<evidence type="ECO:0000256" key="8">
    <source>
        <dbReference type="ARBA" id="ARBA00031423"/>
    </source>
</evidence>
<dbReference type="SUPFAM" id="SSF51445">
    <property type="entry name" value="(Trans)glycosidases"/>
    <property type="match status" value="1"/>
</dbReference>
<evidence type="ECO:0000256" key="2">
    <source>
        <dbReference type="ARBA" id="ARBA00005684"/>
    </source>
</evidence>
<evidence type="ECO:0000256" key="5">
    <source>
        <dbReference type="ARBA" id="ARBA00022676"/>
    </source>
</evidence>
<dbReference type="InterPro" id="IPR003385">
    <property type="entry name" value="Glyco_hydro_77"/>
</dbReference>
<evidence type="ECO:0000259" key="11">
    <source>
        <dbReference type="Pfam" id="PF21226"/>
    </source>
</evidence>
<dbReference type="InterPro" id="IPR048458">
    <property type="entry name" value="MalQ_N"/>
</dbReference>
<dbReference type="PANTHER" id="PTHR32438:SF5">
    <property type="entry name" value="4-ALPHA-GLUCANOTRANSFERASE DPE1, CHLOROPLASTIC_AMYLOPLASTIC"/>
    <property type="match status" value="1"/>
</dbReference>
<accession>A0ABW2SKP7</accession>
<comment type="catalytic activity">
    <reaction evidence="1 10">
        <text>Transfers a segment of a (1-&gt;4)-alpha-D-glucan to a new position in an acceptor, which may be glucose or a (1-&gt;4)-alpha-D-glucan.</text>
        <dbReference type="EC" id="2.4.1.25"/>
    </reaction>
</comment>
<dbReference type="Proteomes" id="UP001596527">
    <property type="component" value="Unassembled WGS sequence"/>
</dbReference>
<comment type="caution">
    <text evidence="12">The sequence shown here is derived from an EMBL/GenBank/DDBJ whole genome shotgun (WGS) entry which is preliminary data.</text>
</comment>
<dbReference type="Pfam" id="PF02446">
    <property type="entry name" value="Glyco_hydro_77"/>
    <property type="match status" value="1"/>
</dbReference>
<evidence type="ECO:0000256" key="3">
    <source>
        <dbReference type="ARBA" id="ARBA00012560"/>
    </source>
</evidence>
<feature type="domain" description="MalQ N-terminal beta-sandwich" evidence="11">
    <location>
        <begin position="78"/>
        <end position="169"/>
    </location>
</feature>